<feature type="chain" id="PRO_5004067866" evidence="2">
    <location>
        <begin position="23"/>
        <end position="74"/>
    </location>
</feature>
<dbReference type="AlphaFoldDB" id="M5IN58"/>
<protein>
    <submittedName>
        <fullName evidence="3">Uncharacterized protein</fullName>
    </submittedName>
</protein>
<keyword evidence="2" id="KW-0732">Signal</keyword>
<accession>M5IN58</accession>
<dbReference type="RefSeq" id="WP_009497250.1">
    <property type="nucleotide sequence ID" value="NZ_AMZQ01000021.1"/>
</dbReference>
<evidence type="ECO:0000256" key="2">
    <source>
        <dbReference type="SAM" id="SignalP"/>
    </source>
</evidence>
<dbReference type="PATRIC" id="fig|1244083.3.peg.2443"/>
<name>M5IN58_9BACT</name>
<gene>
    <name evidence="3" type="ORF">CSUNSWCD_1463</name>
</gene>
<dbReference type="eggNOG" id="ENOG5033CM7">
    <property type="taxonomic scope" value="Bacteria"/>
</dbReference>
<organism evidence="3 4">
    <name type="scientific">Campylobacter showae CSUNSWCD</name>
    <dbReference type="NCBI Taxonomy" id="1244083"/>
    <lineage>
        <taxon>Bacteria</taxon>
        <taxon>Pseudomonadati</taxon>
        <taxon>Campylobacterota</taxon>
        <taxon>Epsilonproteobacteria</taxon>
        <taxon>Campylobacterales</taxon>
        <taxon>Campylobacteraceae</taxon>
        <taxon>Campylobacter</taxon>
    </lineage>
</organism>
<feature type="region of interest" description="Disordered" evidence="1">
    <location>
        <begin position="41"/>
        <end position="74"/>
    </location>
</feature>
<evidence type="ECO:0000256" key="1">
    <source>
        <dbReference type="SAM" id="MobiDB-lite"/>
    </source>
</evidence>
<proteinExistence type="predicted"/>
<feature type="compositionally biased region" description="Polar residues" evidence="1">
    <location>
        <begin position="51"/>
        <end position="62"/>
    </location>
</feature>
<feature type="signal peptide" evidence="2">
    <location>
        <begin position="1"/>
        <end position="22"/>
    </location>
</feature>
<comment type="caution">
    <text evidence="3">The sequence shown here is derived from an EMBL/GenBank/DDBJ whole genome shotgun (WGS) entry which is preliminary data.</text>
</comment>
<evidence type="ECO:0000313" key="3">
    <source>
        <dbReference type="EMBL" id="EKU10099.1"/>
    </source>
</evidence>
<dbReference type="OrthoDB" id="8690161at2"/>
<evidence type="ECO:0000313" key="4">
    <source>
        <dbReference type="Proteomes" id="UP000011939"/>
    </source>
</evidence>
<sequence length="74" mass="8366">MARKILFAILAVCLLGPMGSFAYGKSVSGYHKRNGAYVKSYHRTSKDRTQRNNWSSKGNVNPYTGKKGTKRPKW</sequence>
<reference evidence="3 4" key="1">
    <citation type="journal article" date="2013" name="Genome Announc.">
        <title>Genome Sequence of Campylobacter showae UNSWCD, Isolated from a Patient with Crohn's Disease.</title>
        <authorList>
            <person name="Tay A.P."/>
            <person name="Kaakoush N.O."/>
            <person name="Deshpande N.P."/>
            <person name="Chen Z."/>
            <person name="Mitchell H."/>
            <person name="Wilkins M.R."/>
        </authorList>
    </citation>
    <scope>NUCLEOTIDE SEQUENCE [LARGE SCALE GENOMIC DNA]</scope>
    <source>
        <strain evidence="3 4">CSUNSWCD</strain>
    </source>
</reference>
<dbReference type="EMBL" id="AMZQ01000021">
    <property type="protein sequence ID" value="EKU10099.1"/>
    <property type="molecule type" value="Genomic_DNA"/>
</dbReference>
<dbReference type="Proteomes" id="UP000011939">
    <property type="component" value="Unassembled WGS sequence"/>
</dbReference>